<protein>
    <submittedName>
        <fullName evidence="1">Uncharacterized protein</fullName>
    </submittedName>
</protein>
<evidence type="ECO:0000313" key="1">
    <source>
        <dbReference type="EMBL" id="SVC53657.1"/>
    </source>
</evidence>
<dbReference type="AlphaFoldDB" id="A0A382N0M2"/>
<organism evidence="1">
    <name type="scientific">marine metagenome</name>
    <dbReference type="NCBI Taxonomy" id="408172"/>
    <lineage>
        <taxon>unclassified sequences</taxon>
        <taxon>metagenomes</taxon>
        <taxon>ecological metagenomes</taxon>
    </lineage>
</organism>
<dbReference type="EMBL" id="UINC01096622">
    <property type="protein sequence ID" value="SVC53657.1"/>
    <property type="molecule type" value="Genomic_DNA"/>
</dbReference>
<sequence length="115" mass="12602">MAGVCLAGLLALHAAPGAEDGFVAGITDLPLIPGLHVVNEATVVFDKPSGRLVRAIAKGDRTEEAFWRFYEETLPQLGWRTVKRGKFVRDKESLYIDVEKNESQLIVHFAIAPGK</sequence>
<reference evidence="1" key="1">
    <citation type="submission" date="2018-05" db="EMBL/GenBank/DDBJ databases">
        <authorList>
            <person name="Lanie J.A."/>
            <person name="Ng W.-L."/>
            <person name="Kazmierczak K.M."/>
            <person name="Andrzejewski T.M."/>
            <person name="Davidsen T.M."/>
            <person name="Wayne K.J."/>
            <person name="Tettelin H."/>
            <person name="Glass J.I."/>
            <person name="Rusch D."/>
            <person name="Podicherti R."/>
            <person name="Tsui H.-C.T."/>
            <person name="Winkler M.E."/>
        </authorList>
    </citation>
    <scope>NUCLEOTIDE SEQUENCE</scope>
</reference>
<gene>
    <name evidence="1" type="ORF">METZ01_LOCUS306511</name>
</gene>
<proteinExistence type="predicted"/>
<accession>A0A382N0M2</accession>
<name>A0A382N0M2_9ZZZZ</name>